<dbReference type="Pfam" id="PF03446">
    <property type="entry name" value="NAD_binding_2"/>
    <property type="match status" value="1"/>
</dbReference>
<evidence type="ECO:0000259" key="3">
    <source>
        <dbReference type="Pfam" id="PF03446"/>
    </source>
</evidence>
<keyword evidence="6" id="KW-1185">Reference proteome</keyword>
<evidence type="ECO:0000313" key="5">
    <source>
        <dbReference type="EMBL" id="SCX87438.1"/>
    </source>
</evidence>
<dbReference type="GO" id="GO:0050661">
    <property type="term" value="F:NADP binding"/>
    <property type="evidence" value="ECO:0007669"/>
    <property type="project" value="InterPro"/>
</dbReference>
<protein>
    <submittedName>
        <fullName evidence="5">3-hydroxyisobutyrate dehydrogenase</fullName>
    </submittedName>
</protein>
<feature type="domain" description="NADPH-dependent reductive aminase-like C-terminal" evidence="4">
    <location>
        <begin position="165"/>
        <end position="287"/>
    </location>
</feature>
<evidence type="ECO:0000256" key="1">
    <source>
        <dbReference type="ARBA" id="ARBA00009080"/>
    </source>
</evidence>
<dbReference type="AlphaFoldDB" id="A0A1G5BBD6"/>
<dbReference type="GO" id="GO:0003677">
    <property type="term" value="F:DNA binding"/>
    <property type="evidence" value="ECO:0007669"/>
    <property type="project" value="TreeGrafter"/>
</dbReference>
<dbReference type="SUPFAM" id="SSF51735">
    <property type="entry name" value="NAD(P)-binding Rossmann-fold domains"/>
    <property type="match status" value="1"/>
</dbReference>
<dbReference type="PANTHER" id="PTHR43580:SF2">
    <property type="entry name" value="CYTOKINE-LIKE NUCLEAR FACTOR N-PAC"/>
    <property type="match status" value="1"/>
</dbReference>
<dbReference type="Gene3D" id="1.10.1040.10">
    <property type="entry name" value="N-(1-d-carboxylethyl)-l-norvaline Dehydrogenase, domain 2"/>
    <property type="match status" value="1"/>
</dbReference>
<comment type="similarity">
    <text evidence="1">Belongs to the HIBADH-related family.</text>
</comment>
<dbReference type="InterPro" id="IPR036291">
    <property type="entry name" value="NAD(P)-bd_dom_sf"/>
</dbReference>
<evidence type="ECO:0000256" key="2">
    <source>
        <dbReference type="ARBA" id="ARBA00023002"/>
    </source>
</evidence>
<dbReference type="InterPro" id="IPR048666">
    <property type="entry name" value="RedAm-like_C"/>
</dbReference>
<dbReference type="PIRSF" id="PIRSF000103">
    <property type="entry name" value="HIBADH"/>
    <property type="match status" value="1"/>
</dbReference>
<name>A0A1G5BBD6_9BACL</name>
<proteinExistence type="inferred from homology"/>
<dbReference type="InterPro" id="IPR006115">
    <property type="entry name" value="6PGDH_NADP-bd"/>
</dbReference>
<dbReference type="EMBL" id="FMVM01000001">
    <property type="protein sequence ID" value="SCX87438.1"/>
    <property type="molecule type" value="Genomic_DNA"/>
</dbReference>
<dbReference type="PANTHER" id="PTHR43580">
    <property type="entry name" value="OXIDOREDUCTASE GLYR1-RELATED"/>
    <property type="match status" value="1"/>
</dbReference>
<dbReference type="Proteomes" id="UP000198538">
    <property type="component" value="Unassembled WGS sequence"/>
</dbReference>
<gene>
    <name evidence="5" type="ORF">SAMN05720606_101302</name>
</gene>
<sequence length="287" mass="30730">MNEVTVIGLGAMGGAIAQTLLEKGYQVTVWNRTATKADSIVEKGAVLTSTAAEAIRASQISIICVSDYKTSYEVLDVEDVHAALSGRVLIQLTTGSPEQAQKQEIWANTHGAAYIDGAIAAAPTQIGGSHATIFTSGSMEAFDQVKPVLGVLAGHVPYYGEQVSAAASIDLAFLSYLFGSYLGFFHASRILESDGLRIDDFGSMIAGVSPMIGSILQYEGEVIQHSKYENPQSSLQMSMVTVGLLMEQASEKSMNNEFPLFLQNMFHKAIEAGYGEQDIASLVKTMR</sequence>
<accession>A0A1G5BBD6</accession>
<dbReference type="GO" id="GO:0016491">
    <property type="term" value="F:oxidoreductase activity"/>
    <property type="evidence" value="ECO:0007669"/>
    <property type="project" value="UniProtKB-KW"/>
</dbReference>
<dbReference type="STRING" id="582692.SAMN05720606_101302"/>
<organism evidence="5 6">
    <name type="scientific">Paenibacillus polysaccharolyticus</name>
    <dbReference type="NCBI Taxonomy" id="582692"/>
    <lineage>
        <taxon>Bacteria</taxon>
        <taxon>Bacillati</taxon>
        <taxon>Bacillota</taxon>
        <taxon>Bacilli</taxon>
        <taxon>Bacillales</taxon>
        <taxon>Paenibacillaceae</taxon>
        <taxon>Paenibacillus</taxon>
    </lineage>
</organism>
<evidence type="ECO:0000313" key="6">
    <source>
        <dbReference type="Proteomes" id="UP000198538"/>
    </source>
</evidence>
<reference evidence="6" key="1">
    <citation type="submission" date="2016-10" db="EMBL/GenBank/DDBJ databases">
        <authorList>
            <person name="Varghese N."/>
            <person name="Submissions S."/>
        </authorList>
    </citation>
    <scope>NUCLEOTIDE SEQUENCE [LARGE SCALE GENOMIC DNA]</scope>
    <source>
        <strain evidence="6">BL9</strain>
    </source>
</reference>
<dbReference type="GO" id="GO:0031491">
    <property type="term" value="F:nucleosome binding"/>
    <property type="evidence" value="ECO:0007669"/>
    <property type="project" value="TreeGrafter"/>
</dbReference>
<dbReference type="InterPro" id="IPR013328">
    <property type="entry name" value="6PGD_dom2"/>
</dbReference>
<dbReference type="Pfam" id="PF21761">
    <property type="entry name" value="RedAm-like_C"/>
    <property type="match status" value="1"/>
</dbReference>
<dbReference type="GO" id="GO:0140673">
    <property type="term" value="P:transcription elongation-coupled chromatin remodeling"/>
    <property type="evidence" value="ECO:0007669"/>
    <property type="project" value="TreeGrafter"/>
</dbReference>
<dbReference type="RefSeq" id="WP_090915226.1">
    <property type="nucleotide sequence ID" value="NZ_FMVM01000001.1"/>
</dbReference>
<dbReference type="InterPro" id="IPR015815">
    <property type="entry name" value="HIBADH-related"/>
</dbReference>
<feature type="domain" description="6-phosphogluconate dehydrogenase NADP-binding" evidence="3">
    <location>
        <begin position="4"/>
        <end position="158"/>
    </location>
</feature>
<dbReference type="InterPro" id="IPR051265">
    <property type="entry name" value="HIBADH-related_NP60_sf"/>
</dbReference>
<keyword evidence="2" id="KW-0560">Oxidoreductase</keyword>
<dbReference type="Gene3D" id="3.40.50.720">
    <property type="entry name" value="NAD(P)-binding Rossmann-like Domain"/>
    <property type="match status" value="1"/>
</dbReference>
<evidence type="ECO:0000259" key="4">
    <source>
        <dbReference type="Pfam" id="PF21761"/>
    </source>
</evidence>
<dbReference type="GO" id="GO:0000785">
    <property type="term" value="C:chromatin"/>
    <property type="evidence" value="ECO:0007669"/>
    <property type="project" value="TreeGrafter"/>
</dbReference>